<dbReference type="Pfam" id="PF02579">
    <property type="entry name" value="Nitro_FeMo-Co"/>
    <property type="match status" value="1"/>
</dbReference>
<dbReference type="InterPro" id="IPR003731">
    <property type="entry name" value="Di-Nase_FeMo-co_biosynth"/>
</dbReference>
<proteinExistence type="predicted"/>
<dbReference type="InterPro" id="IPR036105">
    <property type="entry name" value="DiNase_FeMo-co_biosyn_sf"/>
</dbReference>
<sequence>MQIGIATIENHLRSDIDMYFGRANCFCIYNRDAGNYVFIENPAKNDKANHGLIAAEVMIANGVKIVVAGRFGIKVSDFFRKNNIQMVIPNKDITLLKFINKLTKDQTGFNTP</sequence>
<evidence type="ECO:0000259" key="1">
    <source>
        <dbReference type="Pfam" id="PF02579"/>
    </source>
</evidence>
<evidence type="ECO:0000313" key="2">
    <source>
        <dbReference type="EMBL" id="MCU7693694.1"/>
    </source>
</evidence>
<accession>A0AAE3IL62</accession>
<dbReference type="PANTHER" id="PTHR42983">
    <property type="entry name" value="DINITROGENASE IRON-MOLYBDENUM COFACTOR PROTEIN-RELATED"/>
    <property type="match status" value="1"/>
</dbReference>
<dbReference type="Proteomes" id="UP001209317">
    <property type="component" value="Unassembled WGS sequence"/>
</dbReference>
<dbReference type="PANTHER" id="PTHR42983:SF1">
    <property type="entry name" value="IRON-MOLYBDENUM PROTEIN"/>
    <property type="match status" value="1"/>
</dbReference>
<organism evidence="2 3">
    <name type="scientific">Haoranjiania flava</name>
    <dbReference type="NCBI Taxonomy" id="1856322"/>
    <lineage>
        <taxon>Bacteria</taxon>
        <taxon>Pseudomonadati</taxon>
        <taxon>Bacteroidota</taxon>
        <taxon>Chitinophagia</taxon>
        <taxon>Chitinophagales</taxon>
        <taxon>Chitinophagaceae</taxon>
        <taxon>Haoranjiania</taxon>
    </lineage>
</organism>
<name>A0AAE3IL62_9BACT</name>
<gene>
    <name evidence="2" type="ORF">OD355_04085</name>
</gene>
<protein>
    <recommendedName>
        <fullName evidence="1">Dinitrogenase iron-molybdenum cofactor biosynthesis domain-containing protein</fullName>
    </recommendedName>
</protein>
<feature type="domain" description="Dinitrogenase iron-molybdenum cofactor biosynthesis" evidence="1">
    <location>
        <begin position="13"/>
        <end position="93"/>
    </location>
</feature>
<dbReference type="AlphaFoldDB" id="A0AAE3IL62"/>
<dbReference type="RefSeq" id="WP_263037181.1">
    <property type="nucleotide sequence ID" value="NZ_JAOTPL010000004.1"/>
</dbReference>
<keyword evidence="3" id="KW-1185">Reference proteome</keyword>
<dbReference type="EMBL" id="JAOTPL010000004">
    <property type="protein sequence ID" value="MCU7693694.1"/>
    <property type="molecule type" value="Genomic_DNA"/>
</dbReference>
<dbReference type="SUPFAM" id="SSF53146">
    <property type="entry name" value="Nitrogenase accessory factor-like"/>
    <property type="match status" value="1"/>
</dbReference>
<reference evidence="2" key="1">
    <citation type="submission" date="2022-10" db="EMBL/GenBank/DDBJ databases">
        <authorList>
            <person name="Kim H.S."/>
            <person name="Kim J.-S."/>
            <person name="Suh M.K."/>
            <person name="Eom M.K."/>
            <person name="Lee J.-S."/>
        </authorList>
    </citation>
    <scope>NUCLEOTIDE SEQUENCE</scope>
    <source>
        <strain evidence="2">LIP-5</strain>
    </source>
</reference>
<dbReference type="Gene3D" id="3.30.420.130">
    <property type="entry name" value="Dinitrogenase iron-molybdenum cofactor biosynthesis domain"/>
    <property type="match status" value="1"/>
</dbReference>
<comment type="caution">
    <text evidence="2">The sequence shown here is derived from an EMBL/GenBank/DDBJ whole genome shotgun (WGS) entry which is preliminary data.</text>
</comment>
<evidence type="ECO:0000313" key="3">
    <source>
        <dbReference type="Proteomes" id="UP001209317"/>
    </source>
</evidence>